<organism evidence="4 5">
    <name type="scientific">Halosimplex rubrum</name>
    <dbReference type="NCBI Taxonomy" id="869889"/>
    <lineage>
        <taxon>Archaea</taxon>
        <taxon>Methanobacteriati</taxon>
        <taxon>Methanobacteriota</taxon>
        <taxon>Stenosarchaea group</taxon>
        <taxon>Halobacteria</taxon>
        <taxon>Halobacteriales</taxon>
        <taxon>Haloarculaceae</taxon>
        <taxon>Halosimplex</taxon>
    </lineage>
</organism>
<evidence type="ECO:0000256" key="1">
    <source>
        <dbReference type="ARBA" id="ARBA00023125"/>
    </source>
</evidence>
<keyword evidence="1" id="KW-0238">DNA-binding</keyword>
<dbReference type="GO" id="GO:0015074">
    <property type="term" value="P:DNA integration"/>
    <property type="evidence" value="ECO:0007669"/>
    <property type="project" value="InterPro"/>
</dbReference>
<dbReference type="EMBL" id="CP058910">
    <property type="protein sequence ID" value="QLH79831.1"/>
    <property type="molecule type" value="Genomic_DNA"/>
</dbReference>
<evidence type="ECO:0000259" key="3">
    <source>
        <dbReference type="PROSITE" id="PS51898"/>
    </source>
</evidence>
<dbReference type="PROSITE" id="PS51898">
    <property type="entry name" value="TYR_RECOMBINASE"/>
    <property type="match status" value="1"/>
</dbReference>
<dbReference type="RefSeq" id="WP_179909695.1">
    <property type="nucleotide sequence ID" value="NZ_CP058910.1"/>
</dbReference>
<dbReference type="Gene3D" id="1.10.150.130">
    <property type="match status" value="1"/>
</dbReference>
<sequence>MAPRDPAQLRATLADGFDCEVDPLETYESTFREVTADPFELFVTDVLRGGDIADRTVTQYRIAFQQWRTYMADVGRHPACPNAAHVRGFARWLQVEQGNDAVATIRQKLQKLDRAFRFWQRDSALPHTERYNPVALARDQIDWETFDDTADKSPPPISRAELQARIGSITDLRTQVQLATQLKLGLRVGELCNVRLQDVNLVDEELTEYYPLGTHERLAGRPNAIYIPSKHERDGNKSHVPRILPLDAELQSLLRRYLRVRPTWIDDWLFVLSGGGPVGTKTVNRAWKETFHPAFAETAEYRAITSHFGRHYFTTYWRTEQDLPRELVQYMRGDVVGDPAADDSAMHHYLHTYYEDIEEPYRREIYSLDVSVPQLS</sequence>
<dbReference type="KEGG" id="hrr:HZS55_22150"/>
<dbReference type="Proteomes" id="UP000509667">
    <property type="component" value="Chromosome"/>
</dbReference>
<feature type="domain" description="Tyr recombinase" evidence="3">
    <location>
        <begin position="152"/>
        <end position="362"/>
    </location>
</feature>
<dbReference type="Pfam" id="PF00589">
    <property type="entry name" value="Phage_integrase"/>
    <property type="match status" value="1"/>
</dbReference>
<reference evidence="4 5" key="1">
    <citation type="submission" date="2020-07" db="EMBL/GenBank/DDBJ databases">
        <title>Halosimplex pelagicum sp. nov. and Halosimplex rubrum sp. nov., isolated from salted brown alga Laminaria, and emended description of the genus Halosimplex.</title>
        <authorList>
            <person name="Cui H."/>
        </authorList>
    </citation>
    <scope>NUCLEOTIDE SEQUENCE [LARGE SCALE GENOMIC DNA]</scope>
    <source>
        <strain evidence="4 5">R27</strain>
    </source>
</reference>
<evidence type="ECO:0000313" key="5">
    <source>
        <dbReference type="Proteomes" id="UP000509667"/>
    </source>
</evidence>
<name>A0A7D5T0U8_9EURY</name>
<protein>
    <submittedName>
        <fullName evidence="4">Site-specific integrase</fullName>
    </submittedName>
</protein>
<dbReference type="InterPro" id="IPR010998">
    <property type="entry name" value="Integrase_recombinase_N"/>
</dbReference>
<gene>
    <name evidence="4" type="ORF">HZS55_22150</name>
</gene>
<dbReference type="SUPFAM" id="SSF56349">
    <property type="entry name" value="DNA breaking-rejoining enzymes"/>
    <property type="match status" value="1"/>
</dbReference>
<dbReference type="GO" id="GO:0006310">
    <property type="term" value="P:DNA recombination"/>
    <property type="evidence" value="ECO:0007669"/>
    <property type="project" value="UniProtKB-KW"/>
</dbReference>
<dbReference type="GO" id="GO:0003677">
    <property type="term" value="F:DNA binding"/>
    <property type="evidence" value="ECO:0007669"/>
    <property type="project" value="UniProtKB-KW"/>
</dbReference>
<dbReference type="OrthoDB" id="210067at2157"/>
<dbReference type="InterPro" id="IPR050090">
    <property type="entry name" value="Tyrosine_recombinase_XerCD"/>
</dbReference>
<dbReference type="InterPro" id="IPR011010">
    <property type="entry name" value="DNA_brk_join_enz"/>
</dbReference>
<dbReference type="InterPro" id="IPR002104">
    <property type="entry name" value="Integrase_catalytic"/>
</dbReference>
<dbReference type="Gene3D" id="1.10.443.10">
    <property type="entry name" value="Intergrase catalytic core"/>
    <property type="match status" value="1"/>
</dbReference>
<dbReference type="AlphaFoldDB" id="A0A7D5T0U8"/>
<keyword evidence="2" id="KW-0233">DNA recombination</keyword>
<proteinExistence type="predicted"/>
<accession>A0A7D5T0U8</accession>
<evidence type="ECO:0000313" key="4">
    <source>
        <dbReference type="EMBL" id="QLH79831.1"/>
    </source>
</evidence>
<dbReference type="CDD" id="cd00397">
    <property type="entry name" value="DNA_BRE_C"/>
    <property type="match status" value="1"/>
</dbReference>
<evidence type="ECO:0000256" key="2">
    <source>
        <dbReference type="ARBA" id="ARBA00023172"/>
    </source>
</evidence>
<keyword evidence="5" id="KW-1185">Reference proteome</keyword>
<dbReference type="GeneID" id="56080627"/>
<dbReference type="PANTHER" id="PTHR30349">
    <property type="entry name" value="PHAGE INTEGRASE-RELATED"/>
    <property type="match status" value="1"/>
</dbReference>
<dbReference type="PANTHER" id="PTHR30349:SF92">
    <property type="entry name" value="SITE-SPECIFIC RECOMBINASE"/>
    <property type="match status" value="1"/>
</dbReference>
<dbReference type="InterPro" id="IPR013762">
    <property type="entry name" value="Integrase-like_cat_sf"/>
</dbReference>